<comment type="caution">
    <text evidence="1">The sequence shown here is derived from an EMBL/GenBank/DDBJ whole genome shotgun (WGS) entry which is preliminary data.</text>
</comment>
<gene>
    <name evidence="1" type="ORF">BV25DRAFT_1807679</name>
</gene>
<dbReference type="EMBL" id="MU277220">
    <property type="protein sequence ID" value="KAI0060310.1"/>
    <property type="molecule type" value="Genomic_DNA"/>
</dbReference>
<evidence type="ECO:0000313" key="1">
    <source>
        <dbReference type="EMBL" id="KAI0060310.1"/>
    </source>
</evidence>
<keyword evidence="2" id="KW-1185">Reference proteome</keyword>
<protein>
    <submittedName>
        <fullName evidence="1">Cytochrome P450</fullName>
    </submittedName>
</protein>
<sequence length="545" mass="61406">MAHQSRSFLFLSLTSYPGIVPNPLLLVSHVVKHEPLYTGLAIGLLLFCYARYIHSPWRRVPPGPRGFPLVGNVLDMKNKAWLFSPDLRERYGDVIYLNALGQPMVILNTQKVAADLLDRRAGIYSDRPRLIVASEISSGGLSLGFTRYGDLWRRMRRAAHECLTRAAVEDFHDVQAKEGLVLALDLLALPNGRNDHFRRTSASMIMSVVYGLPTIRSLDDVNLKNIDCHIERLANSATPGAHLVELLPWMKHVPSWMAKWKREAEFWYRSDSHLFENLARRVHDELENGIDRSSLSAALIKGVDRNGLNERERAWLGGTMYAAGSETTTSALQWWSLAMVAYPETQRRAQAELDTVVGRGRLPTFADLPHLPYIRALVKETLRWRPNIPLGIPHKSTEDDWYEGMFIPKGTICFANVVQCNNDPDVYGADYMQFRPERHLDSDGNIAPGPPNTKDEGHVMYGFGRRICVGRHVANDSLFIDFATVLWTLNLEAAKDASGKTIPLDVDSFVDVGLVSRPVPFNWTVSPRFPEAPAILAEQLELLEH</sequence>
<organism evidence="1 2">
    <name type="scientific">Artomyces pyxidatus</name>
    <dbReference type="NCBI Taxonomy" id="48021"/>
    <lineage>
        <taxon>Eukaryota</taxon>
        <taxon>Fungi</taxon>
        <taxon>Dikarya</taxon>
        <taxon>Basidiomycota</taxon>
        <taxon>Agaricomycotina</taxon>
        <taxon>Agaricomycetes</taxon>
        <taxon>Russulales</taxon>
        <taxon>Auriscalpiaceae</taxon>
        <taxon>Artomyces</taxon>
    </lineage>
</organism>
<name>A0ACB8SW17_9AGAM</name>
<evidence type="ECO:0000313" key="2">
    <source>
        <dbReference type="Proteomes" id="UP000814140"/>
    </source>
</evidence>
<dbReference type="Proteomes" id="UP000814140">
    <property type="component" value="Unassembled WGS sequence"/>
</dbReference>
<proteinExistence type="predicted"/>
<accession>A0ACB8SW17</accession>
<reference evidence="1" key="1">
    <citation type="submission" date="2021-03" db="EMBL/GenBank/DDBJ databases">
        <authorList>
            <consortium name="DOE Joint Genome Institute"/>
            <person name="Ahrendt S."/>
            <person name="Looney B.P."/>
            <person name="Miyauchi S."/>
            <person name="Morin E."/>
            <person name="Drula E."/>
            <person name="Courty P.E."/>
            <person name="Chicoki N."/>
            <person name="Fauchery L."/>
            <person name="Kohler A."/>
            <person name="Kuo A."/>
            <person name="Labutti K."/>
            <person name="Pangilinan J."/>
            <person name="Lipzen A."/>
            <person name="Riley R."/>
            <person name="Andreopoulos W."/>
            <person name="He G."/>
            <person name="Johnson J."/>
            <person name="Barry K.W."/>
            <person name="Grigoriev I.V."/>
            <person name="Nagy L."/>
            <person name="Hibbett D."/>
            <person name="Henrissat B."/>
            <person name="Matheny P.B."/>
            <person name="Labbe J."/>
            <person name="Martin F."/>
        </authorList>
    </citation>
    <scope>NUCLEOTIDE SEQUENCE</scope>
    <source>
        <strain evidence="1">HHB10654</strain>
    </source>
</reference>
<reference evidence="1" key="2">
    <citation type="journal article" date="2022" name="New Phytol.">
        <title>Evolutionary transition to the ectomycorrhizal habit in the genomes of a hyperdiverse lineage of mushroom-forming fungi.</title>
        <authorList>
            <person name="Looney B."/>
            <person name="Miyauchi S."/>
            <person name="Morin E."/>
            <person name="Drula E."/>
            <person name="Courty P.E."/>
            <person name="Kohler A."/>
            <person name="Kuo A."/>
            <person name="LaButti K."/>
            <person name="Pangilinan J."/>
            <person name="Lipzen A."/>
            <person name="Riley R."/>
            <person name="Andreopoulos W."/>
            <person name="He G."/>
            <person name="Johnson J."/>
            <person name="Nolan M."/>
            <person name="Tritt A."/>
            <person name="Barry K.W."/>
            <person name="Grigoriev I.V."/>
            <person name="Nagy L.G."/>
            <person name="Hibbett D."/>
            <person name="Henrissat B."/>
            <person name="Matheny P.B."/>
            <person name="Labbe J."/>
            <person name="Martin F.M."/>
        </authorList>
    </citation>
    <scope>NUCLEOTIDE SEQUENCE</scope>
    <source>
        <strain evidence="1">HHB10654</strain>
    </source>
</reference>